<reference evidence="1 2" key="1">
    <citation type="submission" date="2019-06" db="EMBL/GenBank/DDBJ databases">
        <title>Flavibacter putida gen. nov., sp. nov., a novel marine bacterium of the family Flavobacteriaceae isolated from coastal seawater.</title>
        <authorList>
            <person name="Feng X."/>
        </authorList>
    </citation>
    <scope>NUCLEOTIDE SEQUENCE [LARGE SCALE GENOMIC DNA]</scope>
    <source>
        <strain evidence="1 2">PLHSN227</strain>
    </source>
</reference>
<accession>A0A507ZR54</accession>
<evidence type="ECO:0000313" key="1">
    <source>
        <dbReference type="EMBL" id="TQD39839.1"/>
    </source>
</evidence>
<keyword evidence="2" id="KW-1185">Reference proteome</keyword>
<organism evidence="1 2">
    <name type="scientific">Haloflavibacter putidus</name>
    <dbReference type="NCBI Taxonomy" id="2576776"/>
    <lineage>
        <taxon>Bacteria</taxon>
        <taxon>Pseudomonadati</taxon>
        <taxon>Bacteroidota</taxon>
        <taxon>Flavobacteriia</taxon>
        <taxon>Flavobacteriales</taxon>
        <taxon>Flavobacteriaceae</taxon>
        <taxon>Haloflavibacter</taxon>
    </lineage>
</organism>
<name>A0A507ZR54_9FLAO</name>
<keyword evidence="1" id="KW-0449">Lipoprotein</keyword>
<proteinExistence type="predicted"/>
<dbReference type="RefSeq" id="WP_141421169.1">
    <property type="nucleotide sequence ID" value="NZ_VIAR01000003.1"/>
</dbReference>
<dbReference type="PROSITE" id="PS51257">
    <property type="entry name" value="PROKAR_LIPOPROTEIN"/>
    <property type="match status" value="1"/>
</dbReference>
<dbReference type="EMBL" id="VIAR01000003">
    <property type="protein sequence ID" value="TQD39839.1"/>
    <property type="molecule type" value="Genomic_DNA"/>
</dbReference>
<dbReference type="AlphaFoldDB" id="A0A507ZR54"/>
<gene>
    <name evidence="1" type="primary">gldB</name>
    <name evidence="1" type="ORF">FKR84_04935</name>
</gene>
<protein>
    <submittedName>
        <fullName evidence="1">Gliding motility lipoprotein GldB</fullName>
    </submittedName>
</protein>
<dbReference type="Proteomes" id="UP000317169">
    <property type="component" value="Unassembled WGS sequence"/>
</dbReference>
<evidence type="ECO:0000313" key="2">
    <source>
        <dbReference type="Proteomes" id="UP000317169"/>
    </source>
</evidence>
<dbReference type="OrthoDB" id="976022at2"/>
<dbReference type="NCBIfam" id="TIGR03514">
    <property type="entry name" value="GldB_lipo"/>
    <property type="match status" value="1"/>
</dbReference>
<dbReference type="InterPro" id="IPR019853">
    <property type="entry name" value="GldB-like"/>
</dbReference>
<dbReference type="Pfam" id="PF25594">
    <property type="entry name" value="GldB_lipo"/>
    <property type="match status" value="1"/>
</dbReference>
<sequence length="321" mass="38208">MLRNFCLIFILVCAFSACESRGKLEAEIAKIPVDLRLQRFDKDFAQAQPEDLPRLKKEYSYLFPKSFPDSVWVGRMNDTIQQEINREVAKAFPDFKEEKQAIENLFKHLKFYFDSFKTPQVVTITSEVDYHNKVVAADSLLLISLDTYLGRDHKFYKGIEKYIRKNFRKEQITPDIVFEYGRQLIPNTQSRTLLASMIYYGKILYLKDKLLPKKPDHEKIGYTQEEIDWAQANEEQLWRYFIERELLYSTDSGLQRRFINLAPFTKFRLQLDSESPPQLGQYIGWQIVRQFMEKNEEITLPQLLKLDAEYIFKNSNYKPRR</sequence>
<comment type="caution">
    <text evidence="1">The sequence shown here is derived from an EMBL/GenBank/DDBJ whole genome shotgun (WGS) entry which is preliminary data.</text>
</comment>